<dbReference type="Gene3D" id="3.90.1720.10">
    <property type="entry name" value="endopeptidase domain like (from Nostoc punctiforme)"/>
    <property type="match status" value="1"/>
</dbReference>
<evidence type="ECO:0000259" key="9">
    <source>
        <dbReference type="PROSITE" id="PS51935"/>
    </source>
</evidence>
<comment type="caution">
    <text evidence="10">The sequence shown here is derived from an EMBL/GenBank/DDBJ whole genome shotgun (WGS) entry which is preliminary data.</text>
</comment>
<sequence length="390" mass="40657">MNKKIITLAVIGTIGLGTMVAPFSASASVDEDINKASSKVTEISGKQADAKKELASVTDSITENEASAKELVAEMQSTQNELKTLKADIDTLNEKIAGREDKLKEQARTIQVNGDTQNYLDFVLSAESLSDVVGRVDVVSQMVSANQTLVKDQKADKESVASKQKETEKKANEQTMLAAKLEASKASLEQQKLSKEAVVASLASEQASAESEKATFLTQKSDAEKAAKAIQTASEAKPVAATSNVSNNETTTPVSNGSAPVAKPTAPAAGGRWGTVSAAAYGVAGTPYLYGGTTTAGFDCSGFTMYAFAAAGVSLPRVASAQYAATSRVSQAEAQPGDLVFFNQSGSIDHVGIYIGNGQFIGSQSSSGVAVASISPYYWAKYLVGFGRVN</sequence>
<keyword evidence="6" id="KW-0175">Coiled coil</keyword>
<dbReference type="PROSITE" id="PS51935">
    <property type="entry name" value="NLPC_P60"/>
    <property type="match status" value="1"/>
</dbReference>
<evidence type="ECO:0000256" key="3">
    <source>
        <dbReference type="ARBA" id="ARBA00022729"/>
    </source>
</evidence>
<dbReference type="RefSeq" id="WP_034571431.1">
    <property type="nucleotide sequence ID" value="NZ_JQBS01000007.1"/>
</dbReference>
<evidence type="ECO:0000256" key="4">
    <source>
        <dbReference type="ARBA" id="ARBA00022801"/>
    </source>
</evidence>
<evidence type="ECO:0000313" key="10">
    <source>
        <dbReference type="EMBL" id="KRN57174.1"/>
    </source>
</evidence>
<evidence type="ECO:0000313" key="11">
    <source>
        <dbReference type="Proteomes" id="UP000051658"/>
    </source>
</evidence>
<dbReference type="Proteomes" id="UP000051658">
    <property type="component" value="Unassembled WGS sequence"/>
</dbReference>
<evidence type="ECO:0000256" key="2">
    <source>
        <dbReference type="ARBA" id="ARBA00022670"/>
    </source>
</evidence>
<feature type="region of interest" description="Disordered" evidence="7">
    <location>
        <begin position="233"/>
        <end position="263"/>
    </location>
</feature>
<protein>
    <submittedName>
        <fullName evidence="10">Secreted cell wall DL-endopeptidase</fullName>
    </submittedName>
</protein>
<keyword evidence="5" id="KW-0788">Thiol protease</keyword>
<gene>
    <name evidence="10" type="ORF">IV74_GL000153</name>
</gene>
<evidence type="ECO:0000256" key="5">
    <source>
        <dbReference type="ARBA" id="ARBA00022807"/>
    </source>
</evidence>
<feature type="compositionally biased region" description="Polar residues" evidence="7">
    <location>
        <begin position="241"/>
        <end position="258"/>
    </location>
</feature>
<name>A0A0R2I131_CARDV</name>
<feature type="domain" description="NlpC/P60" evidence="9">
    <location>
        <begin position="269"/>
        <end position="390"/>
    </location>
</feature>
<accession>A0A0R2I131</accession>
<dbReference type="AlphaFoldDB" id="A0A0R2I131"/>
<evidence type="ECO:0000256" key="7">
    <source>
        <dbReference type="SAM" id="MobiDB-lite"/>
    </source>
</evidence>
<keyword evidence="2" id="KW-0645">Protease</keyword>
<dbReference type="InterPro" id="IPR000064">
    <property type="entry name" value="NLP_P60_dom"/>
</dbReference>
<comment type="similarity">
    <text evidence="1">Belongs to the peptidase C40 family.</text>
</comment>
<dbReference type="eggNOG" id="COG3883">
    <property type="taxonomic scope" value="Bacteria"/>
</dbReference>
<evidence type="ECO:0000256" key="1">
    <source>
        <dbReference type="ARBA" id="ARBA00007074"/>
    </source>
</evidence>
<keyword evidence="3 8" id="KW-0732">Signal</keyword>
<reference evidence="10 11" key="1">
    <citation type="journal article" date="2015" name="Genome Announc.">
        <title>Expanding the biotechnology potential of lactobacilli through comparative genomics of 213 strains and associated genera.</title>
        <authorList>
            <person name="Sun Z."/>
            <person name="Harris H.M."/>
            <person name="McCann A."/>
            <person name="Guo C."/>
            <person name="Argimon S."/>
            <person name="Zhang W."/>
            <person name="Yang X."/>
            <person name="Jeffery I.B."/>
            <person name="Cooney J.C."/>
            <person name="Kagawa T.F."/>
            <person name="Liu W."/>
            <person name="Song Y."/>
            <person name="Salvetti E."/>
            <person name="Wrobel A."/>
            <person name="Rasinkangas P."/>
            <person name="Parkhill J."/>
            <person name="Rea M.C."/>
            <person name="O'Sullivan O."/>
            <person name="Ritari J."/>
            <person name="Douillard F.P."/>
            <person name="Paul Ross R."/>
            <person name="Yang R."/>
            <person name="Briner A.E."/>
            <person name="Felis G.E."/>
            <person name="de Vos W.M."/>
            <person name="Barrangou R."/>
            <person name="Klaenhammer T.R."/>
            <person name="Caufield P.W."/>
            <person name="Cui Y."/>
            <person name="Zhang H."/>
            <person name="O'Toole P.W."/>
        </authorList>
    </citation>
    <scope>NUCLEOTIDE SEQUENCE [LARGE SCALE GENOMIC DNA]</scope>
    <source>
        <strain evidence="10 11">DSM 20623</strain>
    </source>
</reference>
<dbReference type="SUPFAM" id="SSF54001">
    <property type="entry name" value="Cysteine proteinases"/>
    <property type="match status" value="1"/>
</dbReference>
<feature type="coiled-coil region" evidence="6">
    <location>
        <begin position="61"/>
        <end position="109"/>
    </location>
</feature>
<organism evidence="10 11">
    <name type="scientific">Carnobacterium divergens DSM 20623</name>
    <dbReference type="NCBI Taxonomy" id="1449336"/>
    <lineage>
        <taxon>Bacteria</taxon>
        <taxon>Bacillati</taxon>
        <taxon>Bacillota</taxon>
        <taxon>Bacilli</taxon>
        <taxon>Lactobacillales</taxon>
        <taxon>Carnobacteriaceae</taxon>
        <taxon>Carnobacterium</taxon>
    </lineage>
</organism>
<dbReference type="InterPro" id="IPR051202">
    <property type="entry name" value="Peptidase_C40"/>
</dbReference>
<dbReference type="Gene3D" id="6.10.250.3150">
    <property type="match status" value="1"/>
</dbReference>
<dbReference type="Pfam" id="PF00877">
    <property type="entry name" value="NLPC_P60"/>
    <property type="match status" value="1"/>
</dbReference>
<keyword evidence="11" id="KW-1185">Reference proteome</keyword>
<evidence type="ECO:0000256" key="8">
    <source>
        <dbReference type="SAM" id="SignalP"/>
    </source>
</evidence>
<dbReference type="PANTHER" id="PTHR47053:SF1">
    <property type="entry name" value="MUREIN DD-ENDOPEPTIDASE MEPH-RELATED"/>
    <property type="match status" value="1"/>
</dbReference>
<dbReference type="InterPro" id="IPR057309">
    <property type="entry name" value="PcsB_CC"/>
</dbReference>
<dbReference type="eggNOG" id="COG0791">
    <property type="taxonomic scope" value="Bacteria"/>
</dbReference>
<dbReference type="GO" id="GO:0006508">
    <property type="term" value="P:proteolysis"/>
    <property type="evidence" value="ECO:0007669"/>
    <property type="project" value="UniProtKB-KW"/>
</dbReference>
<evidence type="ECO:0000256" key="6">
    <source>
        <dbReference type="SAM" id="Coils"/>
    </source>
</evidence>
<dbReference type="PATRIC" id="fig|1449336.4.peg.155"/>
<dbReference type="InterPro" id="IPR038765">
    <property type="entry name" value="Papain-like_cys_pep_sf"/>
</dbReference>
<keyword evidence="4" id="KW-0378">Hydrolase</keyword>
<dbReference type="EMBL" id="JQBS01000007">
    <property type="protein sequence ID" value="KRN57174.1"/>
    <property type="molecule type" value="Genomic_DNA"/>
</dbReference>
<dbReference type="GeneID" id="89588149"/>
<dbReference type="PANTHER" id="PTHR47053">
    <property type="entry name" value="MUREIN DD-ENDOPEPTIDASE MEPH-RELATED"/>
    <property type="match status" value="1"/>
</dbReference>
<dbReference type="Pfam" id="PF24568">
    <property type="entry name" value="CC_PcsB"/>
    <property type="match status" value="1"/>
</dbReference>
<feature type="chain" id="PRO_5006418059" evidence="8">
    <location>
        <begin position="28"/>
        <end position="390"/>
    </location>
</feature>
<proteinExistence type="inferred from homology"/>
<feature type="signal peptide" evidence="8">
    <location>
        <begin position="1"/>
        <end position="27"/>
    </location>
</feature>
<dbReference type="GO" id="GO:0008234">
    <property type="term" value="F:cysteine-type peptidase activity"/>
    <property type="evidence" value="ECO:0007669"/>
    <property type="project" value="UniProtKB-KW"/>
</dbReference>